<evidence type="ECO:0000313" key="8">
    <source>
        <dbReference type="EMBL" id="TPG49897.1"/>
    </source>
</evidence>
<dbReference type="EMBL" id="RCZP01000026">
    <property type="protein sequence ID" value="TPG49897.1"/>
    <property type="molecule type" value="Genomic_DNA"/>
</dbReference>
<dbReference type="SUPFAM" id="SSF51182">
    <property type="entry name" value="RmlC-like cupins"/>
    <property type="match status" value="1"/>
</dbReference>
<evidence type="ECO:0000256" key="1">
    <source>
        <dbReference type="ARBA" id="ARBA00001298"/>
    </source>
</evidence>
<dbReference type="InterPro" id="IPR011051">
    <property type="entry name" value="RmlC_Cupin_sf"/>
</dbReference>
<evidence type="ECO:0000256" key="5">
    <source>
        <dbReference type="PIRSR" id="PIRSR600888-1"/>
    </source>
</evidence>
<name>A0A502FK54_9PROT</name>
<dbReference type="InterPro" id="IPR014710">
    <property type="entry name" value="RmlC-like_jellyroll"/>
</dbReference>
<dbReference type="Proteomes" id="UP000317078">
    <property type="component" value="Unassembled WGS sequence"/>
</dbReference>
<dbReference type="CDD" id="cd00438">
    <property type="entry name" value="cupin_RmlC"/>
    <property type="match status" value="1"/>
</dbReference>
<dbReference type="GO" id="GO:0000271">
    <property type="term" value="P:polysaccharide biosynthetic process"/>
    <property type="evidence" value="ECO:0007669"/>
    <property type="project" value="TreeGrafter"/>
</dbReference>
<comment type="pathway">
    <text evidence="7">Carbohydrate biosynthesis; dTDP-L-rhamnose biosynthesis.</text>
</comment>
<dbReference type="PANTHER" id="PTHR21047:SF2">
    <property type="entry name" value="THYMIDINE DIPHOSPHO-4-KETO-RHAMNOSE 3,5-EPIMERASE"/>
    <property type="match status" value="1"/>
</dbReference>
<sequence>MKFQRGTVEGACVVAMDRRGDDRGFFGRLFCEQEFGGAGLETRFVQVNNSLTGRRGTLRGMHYQLPPAAEVKVVRCIRGSIYDVVADLRPDSPTYGRWFGAELSAENRDMMYVPRGCAHGFITLTDDAEALYLVSAFYAPERERGLRHDDPWLGIEWPIEPVELSEKDRSWPDFDPEYHGVGLMTGLVPAKEKTA</sequence>
<feature type="active site" description="Proton acceptor" evidence="5">
    <location>
        <position position="62"/>
    </location>
</feature>
<evidence type="ECO:0000256" key="7">
    <source>
        <dbReference type="RuleBase" id="RU364069"/>
    </source>
</evidence>
<dbReference type="GO" id="GO:0008830">
    <property type="term" value="F:dTDP-4-dehydrorhamnose 3,5-epimerase activity"/>
    <property type="evidence" value="ECO:0007669"/>
    <property type="project" value="UniProtKB-UniRule"/>
</dbReference>
<protein>
    <recommendedName>
        <fullName evidence="4 7">dTDP-4-dehydrorhamnose 3,5-epimerase</fullName>
        <ecNumber evidence="3 7">5.1.3.13</ecNumber>
    </recommendedName>
    <alternativeName>
        <fullName evidence="7">Thymidine diphospho-4-keto-rhamnose 3,5-epimerase</fullName>
    </alternativeName>
</protein>
<comment type="similarity">
    <text evidence="7">Belongs to the dTDP-4-dehydrorhamnose 3,5-epimerase family.</text>
</comment>
<comment type="catalytic activity">
    <reaction evidence="1 7">
        <text>dTDP-4-dehydro-6-deoxy-alpha-D-glucose = dTDP-4-dehydro-beta-L-rhamnose</text>
        <dbReference type="Rhea" id="RHEA:16969"/>
        <dbReference type="ChEBI" id="CHEBI:57649"/>
        <dbReference type="ChEBI" id="CHEBI:62830"/>
        <dbReference type="EC" id="5.1.3.13"/>
    </reaction>
</comment>
<organism evidence="8 9">
    <name type="scientific">Muricoccus nepalensis</name>
    <dbReference type="NCBI Taxonomy" id="1854500"/>
    <lineage>
        <taxon>Bacteria</taxon>
        <taxon>Pseudomonadati</taxon>
        <taxon>Pseudomonadota</taxon>
        <taxon>Alphaproteobacteria</taxon>
        <taxon>Acetobacterales</taxon>
        <taxon>Roseomonadaceae</taxon>
        <taxon>Muricoccus</taxon>
    </lineage>
</organism>
<comment type="subunit">
    <text evidence="7">Homodimer.</text>
</comment>
<keyword evidence="9" id="KW-1185">Reference proteome</keyword>
<dbReference type="EC" id="5.1.3.13" evidence="3 7"/>
<gene>
    <name evidence="8" type="primary">rfbC</name>
    <name evidence="8" type="ORF">EAH89_20415</name>
</gene>
<feature type="site" description="Participates in a stacking interaction with the thymidine ring of dTDP-4-oxo-6-deoxyglucose" evidence="6">
    <location>
        <position position="138"/>
    </location>
</feature>
<keyword evidence="7 8" id="KW-0413">Isomerase</keyword>
<dbReference type="Pfam" id="PF00908">
    <property type="entry name" value="dTDP_sugar_isom"/>
    <property type="match status" value="1"/>
</dbReference>
<proteinExistence type="inferred from homology"/>
<dbReference type="AlphaFoldDB" id="A0A502FK54"/>
<dbReference type="Gene3D" id="2.60.120.10">
    <property type="entry name" value="Jelly Rolls"/>
    <property type="match status" value="1"/>
</dbReference>
<dbReference type="PANTHER" id="PTHR21047">
    <property type="entry name" value="DTDP-6-DEOXY-D-GLUCOSE-3,5 EPIMERASE"/>
    <property type="match status" value="1"/>
</dbReference>
<dbReference type="NCBIfam" id="TIGR01221">
    <property type="entry name" value="rmlC"/>
    <property type="match status" value="1"/>
</dbReference>
<reference evidence="8 9" key="1">
    <citation type="journal article" date="2019" name="Environ. Microbiol.">
        <title>Species interactions and distinct microbial communities in high Arctic permafrost affected cryosols are associated with the CH4 and CO2 gas fluxes.</title>
        <authorList>
            <person name="Altshuler I."/>
            <person name="Hamel J."/>
            <person name="Turney S."/>
            <person name="Magnuson E."/>
            <person name="Levesque R."/>
            <person name="Greer C."/>
            <person name="Whyte L.G."/>
        </authorList>
    </citation>
    <scope>NUCLEOTIDE SEQUENCE [LARGE SCALE GENOMIC DNA]</scope>
    <source>
        <strain evidence="8 9">S9.3B</strain>
    </source>
</reference>
<dbReference type="OrthoDB" id="9800680at2"/>
<comment type="caution">
    <text evidence="8">The sequence shown here is derived from an EMBL/GenBank/DDBJ whole genome shotgun (WGS) entry which is preliminary data.</text>
</comment>
<dbReference type="UniPathway" id="UPA00124"/>
<dbReference type="RefSeq" id="WP_140885586.1">
    <property type="nucleotide sequence ID" value="NZ_RCZP01000026.1"/>
</dbReference>
<comment type="function">
    <text evidence="2 7">Catalyzes the epimerization of the C3' and C5'positions of dTDP-6-deoxy-D-xylo-4-hexulose, forming dTDP-6-deoxy-L-lyxo-4-hexulose.</text>
</comment>
<dbReference type="InterPro" id="IPR000888">
    <property type="entry name" value="RmlC-like"/>
</dbReference>
<evidence type="ECO:0000256" key="2">
    <source>
        <dbReference type="ARBA" id="ARBA00001997"/>
    </source>
</evidence>
<dbReference type="GO" id="GO:0005829">
    <property type="term" value="C:cytosol"/>
    <property type="evidence" value="ECO:0007669"/>
    <property type="project" value="TreeGrafter"/>
</dbReference>
<feature type="active site" description="Proton donor" evidence="5">
    <location>
        <position position="132"/>
    </location>
</feature>
<evidence type="ECO:0000256" key="6">
    <source>
        <dbReference type="PIRSR" id="PIRSR600888-3"/>
    </source>
</evidence>
<evidence type="ECO:0000313" key="9">
    <source>
        <dbReference type="Proteomes" id="UP000317078"/>
    </source>
</evidence>
<evidence type="ECO:0000256" key="3">
    <source>
        <dbReference type="ARBA" id="ARBA00012098"/>
    </source>
</evidence>
<evidence type="ECO:0000256" key="4">
    <source>
        <dbReference type="ARBA" id="ARBA00019595"/>
    </source>
</evidence>
<dbReference type="GO" id="GO:0019305">
    <property type="term" value="P:dTDP-rhamnose biosynthetic process"/>
    <property type="evidence" value="ECO:0007669"/>
    <property type="project" value="UniProtKB-UniRule"/>
</dbReference>
<accession>A0A502FK54</accession>